<dbReference type="InterPro" id="IPR046022">
    <property type="entry name" value="DUF5979"/>
</dbReference>
<gene>
    <name evidence="4" type="ORF">N4T19_14465</name>
</gene>
<name>A0ABY5ZWW7_9BURK</name>
<keyword evidence="2" id="KW-0732">Signal</keyword>
<organism evidence="4 5">
    <name type="scientific">Comamonas squillarum</name>
    <dbReference type="NCBI Taxonomy" id="2977320"/>
    <lineage>
        <taxon>Bacteria</taxon>
        <taxon>Pseudomonadati</taxon>
        <taxon>Pseudomonadota</taxon>
        <taxon>Betaproteobacteria</taxon>
        <taxon>Burkholderiales</taxon>
        <taxon>Comamonadaceae</taxon>
        <taxon>Comamonas</taxon>
    </lineage>
</organism>
<dbReference type="Proteomes" id="UP001058290">
    <property type="component" value="Chromosome"/>
</dbReference>
<evidence type="ECO:0000313" key="4">
    <source>
        <dbReference type="EMBL" id="UXC16919.1"/>
    </source>
</evidence>
<protein>
    <submittedName>
        <fullName evidence="4">DUF5979 domain-containing protein</fullName>
    </submittedName>
</protein>
<dbReference type="Pfam" id="PF19407">
    <property type="entry name" value="DUF5979"/>
    <property type="match status" value="1"/>
</dbReference>
<keyword evidence="5" id="KW-1185">Reference proteome</keyword>
<accession>A0ABY5ZWW7</accession>
<evidence type="ECO:0000313" key="5">
    <source>
        <dbReference type="Proteomes" id="UP001058290"/>
    </source>
</evidence>
<keyword evidence="1" id="KW-0472">Membrane</keyword>
<feature type="chain" id="PRO_5045936445" evidence="2">
    <location>
        <begin position="27"/>
        <end position="669"/>
    </location>
</feature>
<evidence type="ECO:0000259" key="3">
    <source>
        <dbReference type="Pfam" id="PF19407"/>
    </source>
</evidence>
<feature type="transmembrane region" description="Helical" evidence="1">
    <location>
        <begin position="646"/>
        <end position="663"/>
    </location>
</feature>
<evidence type="ECO:0000256" key="1">
    <source>
        <dbReference type="SAM" id="Phobius"/>
    </source>
</evidence>
<sequence>MTNPLMFFRLLLAAFLLSFGAQHALAQQVLLLTTNSDPAGPNPEDGDAIEAYQNLENEFTNALPSSGQLTRRSVLGNANAISAATFTAASGSAYDIVIVASTYRAVDPSNWAVLQTAVANRWANSIVFFVDGCCENRNAQNAQRMVDTLNAGTQSTFSLGTTVNAYGAFPLNTNSPYAGSFTALNPLQGGYITYINNVPANNALYVAGALPSAGTTPTDNVYGLLIPTVQSNAGRGACVFAVVDISIFYGPPWTTNQSKVAPAFLNAATSESGACGLPKVSKRFDKADLFLGGSDNTTQLTITLSNSTPQAIGNVTLSDTLPAPLVVATGAVSNTCTANNFSAVPGSNIISDSGFGIPGGGCTITVPVQWPNTDAGRQACISTPSVTNTITPGTDFVSPTGQVNTPATASLACHAAQLAISKQVVWPANITPVDLTGSSFPVSVVCTGSDGVVAPAINTSITLDTATTGSVSITPVIASGSCVVTEGTRPTPPANHLWVEDPAPSVSVAMAAPPAANSAQLVNTLARANTDITISKTVAGGPAAGISGSFSFTANCGADGSFTTAVGLSGSNAGAIAITNVPQGASCTVSEAPTMPDAPAGYTWSTSLPAPVTLVTAANGNTASFVNTLVRTAPAVPAAVPALDTIKLLLMAVAMALMGMLVLRRTQRR</sequence>
<feature type="domain" description="DUF5979" evidence="3">
    <location>
        <begin position="532"/>
        <end position="628"/>
    </location>
</feature>
<keyword evidence="1" id="KW-1133">Transmembrane helix</keyword>
<feature type="signal peptide" evidence="2">
    <location>
        <begin position="1"/>
        <end position="26"/>
    </location>
</feature>
<proteinExistence type="predicted"/>
<dbReference type="RefSeq" id="WP_260718384.1">
    <property type="nucleotide sequence ID" value="NZ_CP104377.1"/>
</dbReference>
<evidence type="ECO:0000256" key="2">
    <source>
        <dbReference type="SAM" id="SignalP"/>
    </source>
</evidence>
<dbReference type="EMBL" id="CP104377">
    <property type="protein sequence ID" value="UXC16919.1"/>
    <property type="molecule type" value="Genomic_DNA"/>
</dbReference>
<keyword evidence="1" id="KW-0812">Transmembrane</keyword>
<reference evidence="4" key="1">
    <citation type="submission" date="2022-09" db="EMBL/GenBank/DDBJ databases">
        <title>Bacterial diversity in gut of crayfish and pufferfish.</title>
        <authorList>
            <person name="Huang Y."/>
        </authorList>
    </citation>
    <scope>NUCLEOTIDE SEQUENCE</scope>
    <source>
        <strain evidence="4">PR12</strain>
    </source>
</reference>